<dbReference type="InterPro" id="IPR024752">
    <property type="entry name" value="Myb/SANT-like_dom"/>
</dbReference>
<feature type="domain" description="Myb/SANT-like" evidence="2">
    <location>
        <begin position="45"/>
        <end position="137"/>
    </location>
</feature>
<dbReference type="Pfam" id="PF12776">
    <property type="entry name" value="Myb_DNA-bind_3"/>
    <property type="match status" value="1"/>
</dbReference>
<dbReference type="EMBL" id="JANQDX010000011">
    <property type="protein sequence ID" value="KAL0916577.1"/>
    <property type="molecule type" value="Genomic_DNA"/>
</dbReference>
<dbReference type="AlphaFoldDB" id="A0ABD0UUU9"/>
<dbReference type="Proteomes" id="UP001552299">
    <property type="component" value="Unassembled WGS sequence"/>
</dbReference>
<name>A0ABD0UUU9_DENTH</name>
<organism evidence="3 4">
    <name type="scientific">Dendrobium thyrsiflorum</name>
    <name type="common">Pinecone-like raceme dendrobium</name>
    <name type="synonym">Orchid</name>
    <dbReference type="NCBI Taxonomy" id="117978"/>
    <lineage>
        <taxon>Eukaryota</taxon>
        <taxon>Viridiplantae</taxon>
        <taxon>Streptophyta</taxon>
        <taxon>Embryophyta</taxon>
        <taxon>Tracheophyta</taxon>
        <taxon>Spermatophyta</taxon>
        <taxon>Magnoliopsida</taxon>
        <taxon>Liliopsida</taxon>
        <taxon>Asparagales</taxon>
        <taxon>Orchidaceae</taxon>
        <taxon>Epidendroideae</taxon>
        <taxon>Malaxideae</taxon>
        <taxon>Dendrobiinae</taxon>
        <taxon>Dendrobium</taxon>
    </lineage>
</organism>
<evidence type="ECO:0000259" key="2">
    <source>
        <dbReference type="Pfam" id="PF12776"/>
    </source>
</evidence>
<comment type="caution">
    <text evidence="3">The sequence shown here is derived from an EMBL/GenBank/DDBJ whole genome shotgun (WGS) entry which is preliminary data.</text>
</comment>
<keyword evidence="4" id="KW-1185">Reference proteome</keyword>
<gene>
    <name evidence="3" type="ORF">M5K25_014101</name>
</gene>
<accession>A0ABD0UUU9</accession>
<evidence type="ECO:0000313" key="4">
    <source>
        <dbReference type="Proteomes" id="UP001552299"/>
    </source>
</evidence>
<feature type="region of interest" description="Disordered" evidence="1">
    <location>
        <begin position="206"/>
        <end position="236"/>
    </location>
</feature>
<evidence type="ECO:0000313" key="3">
    <source>
        <dbReference type="EMBL" id="KAL0916577.1"/>
    </source>
</evidence>
<proteinExistence type="predicted"/>
<reference evidence="3 4" key="1">
    <citation type="journal article" date="2024" name="Plant Biotechnol. J.">
        <title>Dendrobium thyrsiflorum genome and its molecular insights into genes involved in important horticultural traits.</title>
        <authorList>
            <person name="Chen B."/>
            <person name="Wang J.Y."/>
            <person name="Zheng P.J."/>
            <person name="Li K.L."/>
            <person name="Liang Y.M."/>
            <person name="Chen X.F."/>
            <person name="Zhang C."/>
            <person name="Zhao X."/>
            <person name="He X."/>
            <person name="Zhang G.Q."/>
            <person name="Liu Z.J."/>
            <person name="Xu Q."/>
        </authorList>
    </citation>
    <scope>NUCLEOTIDE SEQUENCE [LARGE SCALE GENOMIC DNA]</scope>
    <source>
        <strain evidence="3">GZMU011</strain>
    </source>
</reference>
<protein>
    <recommendedName>
        <fullName evidence="2">Myb/SANT-like domain-containing protein</fullName>
    </recommendedName>
</protein>
<evidence type="ECO:0000256" key="1">
    <source>
        <dbReference type="SAM" id="MobiDB-lite"/>
    </source>
</evidence>
<dbReference type="PANTHER" id="PTHR47072:SF4">
    <property type="entry name" value="MYB_SANT-LIKE DOMAIN-CONTAINING PROTEIN"/>
    <property type="match status" value="1"/>
</dbReference>
<sequence length="332" mass="37854">MCYRNAEILERKMYARADCNTSHRSVDDTSIYTGQTKSTTRNPKWPEDHNVILGELLMEQYVNGNFCNGNLRKEQWSTLVAALNRLLGSKYTESSVMIKFKNMKADFRALYQLTNRSGWGWDEELHVPVAPDELWDEIVQYTTFEKICAENIAIRSSAKSTKASETTVNLEEYETPQFPDAFMSANGVSYDMDGSPMVPDDVDDVTPSVDMDGSPMVRSKRSSDDTMKSTKRSKKKGVAGNLNELLVKTNKNVAVFKETIQRTDPYTMTDCLVKLGQLENLTIEALIALQDAFKENKDNKSIFMTWEGDILTQWIEYIVSTHPRFHSAKVWL</sequence>
<dbReference type="PANTHER" id="PTHR47072">
    <property type="match status" value="1"/>
</dbReference>